<dbReference type="PROSITE" id="PS00355">
    <property type="entry name" value="HMG14_17"/>
    <property type="match status" value="1"/>
</dbReference>
<dbReference type="PRINTS" id="PR00925">
    <property type="entry name" value="NONHISHMG17"/>
</dbReference>
<feature type="compositionally biased region" description="Basic and acidic residues" evidence="5">
    <location>
        <begin position="81"/>
        <end position="91"/>
    </location>
</feature>
<dbReference type="OrthoDB" id="9634157at2759"/>
<dbReference type="AlphaFoldDB" id="A0A6P6DDF3"/>
<evidence type="ECO:0000313" key="6">
    <source>
        <dbReference type="Proteomes" id="UP000515203"/>
    </source>
</evidence>
<dbReference type="GO" id="GO:0006325">
    <property type="term" value="P:chromatin organization"/>
    <property type="evidence" value="ECO:0007669"/>
    <property type="project" value="TreeGrafter"/>
</dbReference>
<evidence type="ECO:0000256" key="1">
    <source>
        <dbReference type="ARBA" id="ARBA00004123"/>
    </source>
</evidence>
<feature type="region of interest" description="Disordered" evidence="5">
    <location>
        <begin position="25"/>
        <end position="143"/>
    </location>
</feature>
<name>A0A6P6DDF3_OCTDE</name>
<organism evidence="6 7">
    <name type="scientific">Octodon degus</name>
    <name type="common">Degu</name>
    <name type="synonym">Sciurus degus</name>
    <dbReference type="NCBI Taxonomy" id="10160"/>
    <lineage>
        <taxon>Eukaryota</taxon>
        <taxon>Metazoa</taxon>
        <taxon>Chordata</taxon>
        <taxon>Craniata</taxon>
        <taxon>Vertebrata</taxon>
        <taxon>Euteleostomi</taxon>
        <taxon>Mammalia</taxon>
        <taxon>Eutheria</taxon>
        <taxon>Euarchontoglires</taxon>
        <taxon>Glires</taxon>
        <taxon>Rodentia</taxon>
        <taxon>Hystricomorpha</taxon>
        <taxon>Octodontidae</taxon>
        <taxon>Octodon</taxon>
    </lineage>
</organism>
<dbReference type="GO" id="GO:0031492">
    <property type="term" value="F:nucleosomal DNA binding"/>
    <property type="evidence" value="ECO:0007669"/>
    <property type="project" value="InterPro"/>
</dbReference>
<proteinExistence type="inferred from homology"/>
<keyword evidence="3" id="KW-0238">DNA-binding</keyword>
<evidence type="ECO:0000256" key="5">
    <source>
        <dbReference type="SAM" id="MobiDB-lite"/>
    </source>
</evidence>
<dbReference type="GeneID" id="101565699"/>
<evidence type="ECO:0000256" key="2">
    <source>
        <dbReference type="ARBA" id="ARBA00007696"/>
    </source>
</evidence>
<reference evidence="7" key="1">
    <citation type="submission" date="2025-08" db="UniProtKB">
        <authorList>
            <consortium name="RefSeq"/>
        </authorList>
    </citation>
    <scope>IDENTIFICATION</scope>
</reference>
<dbReference type="RefSeq" id="XP_023558142.1">
    <property type="nucleotide sequence ID" value="XM_023702374.1"/>
</dbReference>
<dbReference type="Pfam" id="PF01101">
    <property type="entry name" value="HMG14_17"/>
    <property type="match status" value="1"/>
</dbReference>
<dbReference type="Proteomes" id="UP000515203">
    <property type="component" value="Unplaced"/>
</dbReference>
<evidence type="ECO:0000256" key="3">
    <source>
        <dbReference type="ARBA" id="ARBA00023125"/>
    </source>
</evidence>
<dbReference type="PANTHER" id="PTHR23087:SF12">
    <property type="entry name" value="NON-HISTONE CHROMOSOMAL PROTEIN HMG-14"/>
    <property type="match status" value="1"/>
</dbReference>
<dbReference type="GO" id="GO:0000785">
    <property type="term" value="C:chromatin"/>
    <property type="evidence" value="ECO:0007669"/>
    <property type="project" value="InterPro"/>
</dbReference>
<comment type="subcellular location">
    <subcellularLocation>
        <location evidence="1">Nucleus</location>
    </subcellularLocation>
</comment>
<evidence type="ECO:0000256" key="4">
    <source>
        <dbReference type="ARBA" id="ARBA00023242"/>
    </source>
</evidence>
<dbReference type="PANTHER" id="PTHR23087">
    <property type="entry name" value="NONHISTONE CHROMOSOMAL PROTEIN HMG"/>
    <property type="match status" value="1"/>
</dbReference>
<gene>
    <name evidence="7" type="primary">LOC101565699</name>
</gene>
<keyword evidence="4" id="KW-0539">Nucleus</keyword>
<dbReference type="InterPro" id="IPR000079">
    <property type="entry name" value="HMGN_fam"/>
</dbReference>
<accession>A0A6P6DDF3</accession>
<sequence length="233" mass="26681">MMACSPDTIFVDEWNLNKNLLLETRDTAQCLRKRPRARRQDAQRKVSSAEGAGKEEPKRRSARLSAKPVLAKVERKPKKAMGKDKSLDKKVQAKGKRGAKGKQAEEADQETKEDVPAENAETKNEESAASDEAEEKEAESDQSHTMSYQCSLSPFLYNPEEYFYQLFCKCKFFSRSMPQCRMWLHQLVSHHPISHGDQMYICGGSALLPFADCFELENDLMCFWPRETSWSRS</sequence>
<dbReference type="GO" id="GO:0005634">
    <property type="term" value="C:nucleus"/>
    <property type="evidence" value="ECO:0007669"/>
    <property type="project" value="UniProtKB-SubCell"/>
</dbReference>
<dbReference type="InParanoid" id="A0A6P6DDF3"/>
<evidence type="ECO:0000313" key="7">
    <source>
        <dbReference type="RefSeq" id="XP_023558142.1"/>
    </source>
</evidence>
<protein>
    <submittedName>
        <fullName evidence="7">Uncharacterized protein LOC101565699</fullName>
    </submittedName>
</protein>
<keyword evidence="6" id="KW-1185">Reference proteome</keyword>
<feature type="compositionally biased region" description="Acidic residues" evidence="5">
    <location>
        <begin position="128"/>
        <end position="140"/>
    </location>
</feature>
<feature type="compositionally biased region" description="Basic and acidic residues" evidence="5">
    <location>
        <begin position="102"/>
        <end position="126"/>
    </location>
</feature>
<comment type="similarity">
    <text evidence="2">Belongs to the HMGN family.</text>
</comment>
<dbReference type="SMART" id="SM00527">
    <property type="entry name" value="HMG17"/>
    <property type="match status" value="1"/>
</dbReference>